<dbReference type="HOGENOM" id="CLU_2821094_0_0_2"/>
<dbReference type="KEGG" id="sic:SiL_0909"/>
<dbReference type="Proteomes" id="UP000013006">
    <property type="component" value="Chromosome"/>
</dbReference>
<proteinExistence type="predicted"/>
<evidence type="ECO:0000313" key="2">
    <source>
        <dbReference type="Proteomes" id="UP000013006"/>
    </source>
</evidence>
<gene>
    <name evidence="1" type="ORF">SiL_0909</name>
</gene>
<dbReference type="AlphaFoldDB" id="M9U8B8"/>
<accession>M9U8B8</accession>
<reference evidence="1 2" key="1">
    <citation type="journal article" date="2013" name="Open Biol.">
        <title>Genomics and genetics of Sulfolobus islandicus LAL14/1, a model hyperthermophilic archaeon.</title>
        <authorList>
            <person name="Jaubert C."/>
            <person name="Danioux C."/>
            <person name="Oberto J."/>
            <person name="Cortez D."/>
            <person name="Bize A."/>
            <person name="Krupovic M."/>
            <person name="She Q."/>
            <person name="Forterre P."/>
            <person name="Prangishvili D."/>
            <person name="Sezonov G."/>
        </authorList>
    </citation>
    <scope>NUCLEOTIDE SEQUENCE [LARGE SCALE GENOMIC DNA]</scope>
    <source>
        <strain evidence="1">LAL14/1</strain>
    </source>
</reference>
<organism>
    <name type="scientific">Saccharolobus islandicus LAL14/1</name>
    <dbReference type="NCBI Taxonomy" id="1241935"/>
    <lineage>
        <taxon>Archaea</taxon>
        <taxon>Thermoproteota</taxon>
        <taxon>Thermoprotei</taxon>
        <taxon>Sulfolobales</taxon>
        <taxon>Sulfolobaceae</taxon>
        <taxon>Saccharolobus</taxon>
    </lineage>
</organism>
<evidence type="ECO:0000313" key="1">
    <source>
        <dbReference type="EMBL" id="AGJ62362.1"/>
    </source>
</evidence>
<protein>
    <submittedName>
        <fullName evidence="1">Uncharacterized protein</fullName>
    </submittedName>
</protein>
<sequence>MWGNPSTSSKFLYYYFLFYDIQTNKNFVELLPHVLRKILRDAFNCLCRVNPHFSYLKVLPTFRLKI</sequence>
<dbReference type="EMBL" id="CP003928">
    <property type="protein sequence ID" value="AGJ62362.1"/>
    <property type="molecule type" value="Genomic_DNA"/>
</dbReference>
<name>M9U8B8_SACIS</name>